<dbReference type="HOGENOM" id="CLU_021467_1_0_6"/>
<dbReference type="STRING" id="565045.NOR51B_2330"/>
<dbReference type="Proteomes" id="UP000004699">
    <property type="component" value="Unassembled WGS sequence"/>
</dbReference>
<dbReference type="InterPro" id="IPR011009">
    <property type="entry name" value="Kinase-like_dom_sf"/>
</dbReference>
<dbReference type="Gene3D" id="3.30.200.20">
    <property type="entry name" value="Phosphorylase Kinase, domain 1"/>
    <property type="match status" value="1"/>
</dbReference>
<evidence type="ECO:0000313" key="3">
    <source>
        <dbReference type="Proteomes" id="UP000004699"/>
    </source>
</evidence>
<dbReference type="AlphaFoldDB" id="B8KVY8"/>
<keyword evidence="3" id="KW-1185">Reference proteome</keyword>
<name>B8KVY8_9GAMM</name>
<organism evidence="2 3">
    <name type="scientific">Luminiphilus syltensis NOR5-1B</name>
    <dbReference type="NCBI Taxonomy" id="565045"/>
    <lineage>
        <taxon>Bacteria</taxon>
        <taxon>Pseudomonadati</taxon>
        <taxon>Pseudomonadota</taxon>
        <taxon>Gammaproteobacteria</taxon>
        <taxon>Cellvibrionales</taxon>
        <taxon>Halieaceae</taxon>
        <taxon>Luminiphilus</taxon>
    </lineage>
</organism>
<accession>B8KVY8</accession>
<dbReference type="Pfam" id="PF01636">
    <property type="entry name" value="APH"/>
    <property type="match status" value="1"/>
</dbReference>
<keyword evidence="2" id="KW-0808">Transferase</keyword>
<dbReference type="eggNOG" id="COG3178">
    <property type="taxonomic scope" value="Bacteria"/>
</dbReference>
<dbReference type="Gene3D" id="3.90.1200.10">
    <property type="match status" value="1"/>
</dbReference>
<gene>
    <name evidence="2" type="ORF">NOR51B_2330</name>
</gene>
<dbReference type="GO" id="GO:0016740">
    <property type="term" value="F:transferase activity"/>
    <property type="evidence" value="ECO:0007669"/>
    <property type="project" value="UniProtKB-KW"/>
</dbReference>
<proteinExistence type="predicted"/>
<sequence>MTLIAVSSPASEKNTEFLQVRDALDAAGIRVPGCIASDLSNGYLLLEDLGDQTLLPLLSLDTAEAYYQQAVTMLVGIAAIEKELLPLLPYSPAYLQRELDLFVDWFCQRLLGLSVDESCTVVFEALSRVLIDSATAQPQVVVHRDFHSRNLMVLADETLACIDFQDAVRGPVTYDPVSLFKDCYIAWPRVYQLGWLERYRKNLLQTGVITGATAEDFIEWFDLMGLQRHLKVLGIFARLDARDGKSGYLEDLPLVLHYVQEVLALYARRAPEINAFHDWFMATVMPSVVDQPWFKTMPPDAPPP</sequence>
<evidence type="ECO:0000259" key="1">
    <source>
        <dbReference type="Pfam" id="PF01636"/>
    </source>
</evidence>
<protein>
    <submittedName>
        <fullName evidence="2">Aminoglycoside phosphotransferase</fullName>
    </submittedName>
</protein>
<evidence type="ECO:0000313" key="2">
    <source>
        <dbReference type="EMBL" id="EED36379.1"/>
    </source>
</evidence>
<dbReference type="InterPro" id="IPR002575">
    <property type="entry name" value="Aminoglycoside_PTrfase"/>
</dbReference>
<feature type="domain" description="Aminoglycoside phosphotransferase" evidence="1">
    <location>
        <begin position="10"/>
        <end position="200"/>
    </location>
</feature>
<dbReference type="SUPFAM" id="SSF56112">
    <property type="entry name" value="Protein kinase-like (PK-like)"/>
    <property type="match status" value="1"/>
</dbReference>
<reference evidence="3" key="1">
    <citation type="journal article" date="2013" name="BMC Microbiol.">
        <title>Taxonomy and evolution of bacteriochlorophyll a-containing members of the OM60/NOR5 clade of marine gammaproteobacteria: description of Luminiphilus syltensis gen. nov., sp. nov., reclassification of Haliea rubra as Pseudohaliea rubra gen. nov., comb. nov., and emendation of Chromatocurvus halotolerans.</title>
        <authorList>
            <person name="Spring S."/>
            <person name="Riedel T."/>
            <person name="Sproer C."/>
            <person name="Yan S."/>
            <person name="Harder J."/>
            <person name="Fuchs B.M."/>
        </authorList>
    </citation>
    <scope>NUCLEOTIDE SEQUENCE [LARGE SCALE GENOMIC DNA]</scope>
    <source>
        <strain evidence="3">NOR51-B</strain>
    </source>
</reference>
<dbReference type="EMBL" id="DS999411">
    <property type="protein sequence ID" value="EED36379.1"/>
    <property type="molecule type" value="Genomic_DNA"/>
</dbReference>